<dbReference type="EMBL" id="CP000248">
    <property type="protein sequence ID" value="ABD25909.1"/>
    <property type="molecule type" value="Genomic_DNA"/>
</dbReference>
<name>Q2G8B4_NOVAD</name>
<dbReference type="KEGG" id="nar:Saro_1466"/>
<accession>Q2G8B4</accession>
<evidence type="ECO:0000313" key="1">
    <source>
        <dbReference type="EMBL" id="ABD25909.1"/>
    </source>
</evidence>
<dbReference type="Proteomes" id="UP000009134">
    <property type="component" value="Chromosome"/>
</dbReference>
<protein>
    <submittedName>
        <fullName evidence="1">Uncharacterized protein</fullName>
    </submittedName>
</protein>
<dbReference type="HOGENOM" id="CLU_2437902_0_0_5"/>
<sequence length="90" mass="9262">MSAGAALSTGSGGMGKVREARVRRVLPTAAGAAVPSGKRGNAGALPAALLANDGWKTARTFAPLNRMSLRRGLMASFNDYVDELACLSQQ</sequence>
<dbReference type="AlphaFoldDB" id="Q2G8B4"/>
<reference evidence="2" key="1">
    <citation type="submission" date="2006-01" db="EMBL/GenBank/DDBJ databases">
        <title>Complete sequence of Novosphingobium aromaticivorans DSM 12444.</title>
        <authorList>
            <consortium name="US DOE Joint Genome Institute"/>
            <person name="Copeland A."/>
            <person name="Lucas S."/>
            <person name="Lapidus A."/>
            <person name="Barry K."/>
            <person name="Detter J.C."/>
            <person name="Glavina T."/>
            <person name="Hammon N."/>
            <person name="Israni S."/>
            <person name="Pitluck S."/>
            <person name="Chain P."/>
            <person name="Malfatti S."/>
            <person name="Shin M."/>
            <person name="Vergez L."/>
            <person name="Schmutz J."/>
            <person name="Larimer F."/>
            <person name="Land M."/>
            <person name="Kyrpides N."/>
            <person name="Ivanova N."/>
            <person name="Fredrickson J."/>
            <person name="Balkwill D."/>
            <person name="Romine M.F."/>
            <person name="Richardson P."/>
        </authorList>
    </citation>
    <scope>NUCLEOTIDE SEQUENCE [LARGE SCALE GENOMIC DNA]</scope>
    <source>
        <strain evidence="2">ATCC 700278 / DSM 12444 / CCUG 56034 / CIP 105152 / NBRC 16084 / F199</strain>
    </source>
</reference>
<organism evidence="1 2">
    <name type="scientific">Novosphingobium aromaticivorans (strain ATCC 700278 / DSM 12444 / CCUG 56034 / CIP 105152 / NBRC 16084 / F199)</name>
    <dbReference type="NCBI Taxonomy" id="279238"/>
    <lineage>
        <taxon>Bacteria</taxon>
        <taxon>Pseudomonadati</taxon>
        <taxon>Pseudomonadota</taxon>
        <taxon>Alphaproteobacteria</taxon>
        <taxon>Sphingomonadales</taxon>
        <taxon>Sphingomonadaceae</taxon>
        <taxon>Novosphingobium</taxon>
    </lineage>
</organism>
<proteinExistence type="predicted"/>
<dbReference type="STRING" id="279238.Saro_1466"/>
<evidence type="ECO:0000313" key="2">
    <source>
        <dbReference type="Proteomes" id="UP000009134"/>
    </source>
</evidence>
<gene>
    <name evidence="1" type="ordered locus">Saro_1466</name>
</gene>
<keyword evidence="2" id="KW-1185">Reference proteome</keyword>